<accession>A0ABS8XWU9</accession>
<gene>
    <name evidence="2" type="ORF">LXT13_15050</name>
</gene>
<keyword evidence="1" id="KW-0732">Signal</keyword>
<feature type="chain" id="PRO_5047253194" description="Lipoprotein" evidence="1">
    <location>
        <begin position="28"/>
        <end position="169"/>
    </location>
</feature>
<comment type="caution">
    <text evidence="2">The sequence shown here is derived from an EMBL/GenBank/DDBJ whole genome shotgun (WGS) entry which is preliminary data.</text>
</comment>
<dbReference type="Proteomes" id="UP001200741">
    <property type="component" value="Unassembled WGS sequence"/>
</dbReference>
<proteinExistence type="predicted"/>
<name>A0ABS8XWU9_9BURK</name>
<dbReference type="RefSeq" id="WP_233372767.1">
    <property type="nucleotide sequence ID" value="NZ_JAJTWU010000005.1"/>
</dbReference>
<sequence>MTAPRHTLRFVPLLLAALAGCASLQPATPPDYTGPTANVADQAVPIGSSLLHVFELTRVDGRRLASTSLATVQANKGRGFSVTPVALTNELPLRPARVTLQVATQYAAPILALTNPNCQVLGDVDFTPEAGKAYRVAGRIAPEACEAWIEDLATQQPVTDKVSGRGTKP</sequence>
<reference evidence="2 3" key="1">
    <citation type="submission" date="2021-12" db="EMBL/GenBank/DDBJ databases">
        <title>Genome seq of P8.</title>
        <authorList>
            <person name="Seo T."/>
        </authorList>
    </citation>
    <scope>NUCLEOTIDE SEQUENCE [LARGE SCALE GENOMIC DNA]</scope>
    <source>
        <strain evidence="2 3">P8</strain>
    </source>
</reference>
<protein>
    <recommendedName>
        <fullName evidence="4">Lipoprotein</fullName>
    </recommendedName>
</protein>
<feature type="signal peptide" evidence="1">
    <location>
        <begin position="1"/>
        <end position="27"/>
    </location>
</feature>
<evidence type="ECO:0000256" key="1">
    <source>
        <dbReference type="SAM" id="SignalP"/>
    </source>
</evidence>
<dbReference type="PROSITE" id="PS51257">
    <property type="entry name" value="PROKAR_LIPOPROTEIN"/>
    <property type="match status" value="1"/>
</dbReference>
<evidence type="ECO:0000313" key="3">
    <source>
        <dbReference type="Proteomes" id="UP001200741"/>
    </source>
</evidence>
<evidence type="ECO:0008006" key="4">
    <source>
        <dbReference type="Google" id="ProtNLM"/>
    </source>
</evidence>
<dbReference type="EMBL" id="JAJTWU010000005">
    <property type="protein sequence ID" value="MCE4555723.1"/>
    <property type="molecule type" value="Genomic_DNA"/>
</dbReference>
<keyword evidence="3" id="KW-1185">Reference proteome</keyword>
<organism evidence="2 3">
    <name type="scientific">Pelomonas cellulosilytica</name>
    <dbReference type="NCBI Taxonomy" id="2906762"/>
    <lineage>
        <taxon>Bacteria</taxon>
        <taxon>Pseudomonadati</taxon>
        <taxon>Pseudomonadota</taxon>
        <taxon>Betaproteobacteria</taxon>
        <taxon>Burkholderiales</taxon>
        <taxon>Sphaerotilaceae</taxon>
        <taxon>Roseateles</taxon>
    </lineage>
</organism>
<evidence type="ECO:0000313" key="2">
    <source>
        <dbReference type="EMBL" id="MCE4555723.1"/>
    </source>
</evidence>